<dbReference type="SMART" id="SM00245">
    <property type="entry name" value="TSPc"/>
    <property type="match status" value="1"/>
</dbReference>
<dbReference type="Pfam" id="PF03572">
    <property type="entry name" value="Peptidase_S41"/>
    <property type="match status" value="1"/>
</dbReference>
<accession>A0AAE5CBC1</accession>
<sequence>MPQARIAMLVSFLGAVLTSPLAAQNPSPKTTDLSDAEKLYGLSLIWQEANYNFAFFDQVPDLDWDSAYRAFVPRVLATGNSYEYYQELKRFVALLEDGHTSVYLPDPDRRFESYPWILTENVEGRVLVANVGRTLEKEIPVGSLIEEIDGEPAAERTLRVWLPYVFSSTDHHRRDLTLARALHGPPAQPVTIAYVTPNGERRERTLARDRGTRDDEWLLPTRSTRPRFAFRWLDDGIAYVALNTFNDEGVVTDFEAALPELYRAKALVVDVRRNGGGSSGNGYAIAAFLTDDTLRTSAWRTREHVASFKAWGRWSDRYKNYFNMEAWRDGGTHGDVPPAEGRRLIVPTVVLQEHATFSAAEDFLVAIDAIPHITTLGRPSGGSTGQPLLLQLPGGGGANICTKRDAYPDGREFVGYGIAPDIVVESTIEDVQADRDPQLERALELLREELSSSKD</sequence>
<dbReference type="Gene3D" id="3.30.750.44">
    <property type="match status" value="1"/>
</dbReference>
<dbReference type="GO" id="GO:0008236">
    <property type="term" value="F:serine-type peptidase activity"/>
    <property type="evidence" value="ECO:0007669"/>
    <property type="project" value="InterPro"/>
</dbReference>
<gene>
    <name evidence="3" type="ORF">GWO12_11140</name>
</gene>
<dbReference type="Gene3D" id="3.90.226.10">
    <property type="entry name" value="2-enoyl-CoA Hydratase, Chain A, domain 1"/>
    <property type="match status" value="1"/>
</dbReference>
<dbReference type="InterPro" id="IPR005151">
    <property type="entry name" value="Tail-specific_protease"/>
</dbReference>
<dbReference type="EMBL" id="JAACAK010000088">
    <property type="protein sequence ID" value="NIR75647.1"/>
    <property type="molecule type" value="Genomic_DNA"/>
</dbReference>
<evidence type="ECO:0000259" key="2">
    <source>
        <dbReference type="SMART" id="SM00245"/>
    </source>
</evidence>
<dbReference type="SUPFAM" id="SSF52096">
    <property type="entry name" value="ClpP/crotonase"/>
    <property type="match status" value="1"/>
</dbReference>
<dbReference type="AlphaFoldDB" id="A0AAE5CBC1"/>
<reference evidence="3 4" key="1">
    <citation type="submission" date="2020-01" db="EMBL/GenBank/DDBJ databases">
        <title>Genomes assembled from Gulf of Kutch pelagic sediment metagenomes.</title>
        <authorList>
            <person name="Chandrashekar M."/>
            <person name="Mahajan M.S."/>
            <person name="Dave K.J."/>
            <person name="Vatsa P."/>
            <person name="Nathani N.M."/>
        </authorList>
    </citation>
    <scope>NUCLEOTIDE SEQUENCE [LARGE SCALE GENOMIC DNA]</scope>
    <source>
        <strain evidence="3">KS3-K002</strain>
    </source>
</reference>
<dbReference type="GO" id="GO:0007165">
    <property type="term" value="P:signal transduction"/>
    <property type="evidence" value="ECO:0007669"/>
    <property type="project" value="TreeGrafter"/>
</dbReference>
<proteinExistence type="predicted"/>
<dbReference type="PANTHER" id="PTHR32060">
    <property type="entry name" value="TAIL-SPECIFIC PROTEASE"/>
    <property type="match status" value="1"/>
</dbReference>
<keyword evidence="1" id="KW-0732">Signal</keyword>
<dbReference type="PANTHER" id="PTHR32060:SF30">
    <property type="entry name" value="CARBOXY-TERMINAL PROCESSING PROTEASE CTPA"/>
    <property type="match status" value="1"/>
</dbReference>
<dbReference type="InterPro" id="IPR029045">
    <property type="entry name" value="ClpP/crotonase-like_dom_sf"/>
</dbReference>
<comment type="caution">
    <text evidence="3">The sequence shown here is derived from an EMBL/GenBank/DDBJ whole genome shotgun (WGS) entry which is preliminary data.</text>
</comment>
<dbReference type="GO" id="GO:0006508">
    <property type="term" value="P:proteolysis"/>
    <property type="evidence" value="ECO:0007669"/>
    <property type="project" value="InterPro"/>
</dbReference>
<dbReference type="GO" id="GO:0004175">
    <property type="term" value="F:endopeptidase activity"/>
    <property type="evidence" value="ECO:0007669"/>
    <property type="project" value="TreeGrafter"/>
</dbReference>
<evidence type="ECO:0000256" key="1">
    <source>
        <dbReference type="SAM" id="SignalP"/>
    </source>
</evidence>
<organism evidence="3 4">
    <name type="scientific">Candidatus Kutchimonas denitrificans</name>
    <dbReference type="NCBI Taxonomy" id="3056748"/>
    <lineage>
        <taxon>Bacteria</taxon>
        <taxon>Pseudomonadati</taxon>
        <taxon>Gemmatimonadota</taxon>
        <taxon>Gemmatimonadia</taxon>
        <taxon>Candidatus Palauibacterales</taxon>
        <taxon>Candidatus Palauibacteraceae</taxon>
        <taxon>Candidatus Kutchimonas</taxon>
    </lineage>
</organism>
<dbReference type="Proteomes" id="UP000702544">
    <property type="component" value="Unassembled WGS sequence"/>
</dbReference>
<evidence type="ECO:0000313" key="3">
    <source>
        <dbReference type="EMBL" id="NIR75647.1"/>
    </source>
</evidence>
<protein>
    <submittedName>
        <fullName evidence="3">Peptidase S41</fullName>
    </submittedName>
</protein>
<feature type="signal peptide" evidence="1">
    <location>
        <begin position="1"/>
        <end position="22"/>
    </location>
</feature>
<dbReference type="GO" id="GO:0030288">
    <property type="term" value="C:outer membrane-bounded periplasmic space"/>
    <property type="evidence" value="ECO:0007669"/>
    <property type="project" value="TreeGrafter"/>
</dbReference>
<name>A0AAE5CBC1_9BACT</name>
<feature type="domain" description="Tail specific protease" evidence="2">
    <location>
        <begin position="199"/>
        <end position="425"/>
    </location>
</feature>
<feature type="chain" id="PRO_5042172721" evidence="1">
    <location>
        <begin position="23"/>
        <end position="455"/>
    </location>
</feature>
<evidence type="ECO:0000313" key="4">
    <source>
        <dbReference type="Proteomes" id="UP000702544"/>
    </source>
</evidence>